<gene>
    <name evidence="1" type="ORF">B1B_13891</name>
</gene>
<accession>T0ZG12</accession>
<name>T0ZG12_9ZZZZ</name>
<comment type="caution">
    <text evidence="1">The sequence shown here is derived from an EMBL/GenBank/DDBJ whole genome shotgun (WGS) entry which is preliminary data.</text>
</comment>
<dbReference type="PANTHER" id="PTHR34301">
    <property type="entry name" value="DNA-BINDING PROTEIN-RELATED"/>
    <property type="match status" value="1"/>
</dbReference>
<organism evidence="1">
    <name type="scientific">mine drainage metagenome</name>
    <dbReference type="NCBI Taxonomy" id="410659"/>
    <lineage>
        <taxon>unclassified sequences</taxon>
        <taxon>metagenomes</taxon>
        <taxon>ecological metagenomes</taxon>
    </lineage>
</organism>
<sequence length="265" mass="28042">MGVKPTVTFGDDGKPVFGFGGLDLPDASRVLDDVYAMLASLSATRPAVLALDEFHAIADLGGALPGMLKALGDEHPSVSLVMASSKRHLMDALVISKGAPLYNMAERLALGPIDPEALIDYLQARARVGRKPMDISAAREICARAGAVPYDLQRLAYEVFDVAGTRVGVEAVAVGMERVLGHEAPEFLDRLSSLTLGQRRVLIALAAHRGVAQPSSAGLAREVGYATPAGTRRAITALAEAELVIAREGAVFVADPFFAEWLRTL</sequence>
<evidence type="ECO:0000313" key="1">
    <source>
        <dbReference type="EMBL" id="EQD43282.1"/>
    </source>
</evidence>
<dbReference type="Gene3D" id="3.40.50.300">
    <property type="entry name" value="P-loop containing nucleotide triphosphate hydrolases"/>
    <property type="match status" value="1"/>
</dbReference>
<dbReference type="SUPFAM" id="SSF52540">
    <property type="entry name" value="P-loop containing nucleoside triphosphate hydrolases"/>
    <property type="match status" value="1"/>
</dbReference>
<dbReference type="EMBL" id="AUZY01009158">
    <property type="protein sequence ID" value="EQD43282.1"/>
    <property type="molecule type" value="Genomic_DNA"/>
</dbReference>
<dbReference type="PANTHER" id="PTHR34301:SF8">
    <property type="entry name" value="ATPASE DOMAIN-CONTAINING PROTEIN"/>
    <property type="match status" value="1"/>
</dbReference>
<dbReference type="InterPro" id="IPR027417">
    <property type="entry name" value="P-loop_NTPase"/>
</dbReference>
<proteinExistence type="predicted"/>
<reference evidence="1" key="1">
    <citation type="submission" date="2013-08" db="EMBL/GenBank/DDBJ databases">
        <authorList>
            <person name="Mendez C."/>
            <person name="Richter M."/>
            <person name="Ferrer M."/>
            <person name="Sanchez J."/>
        </authorList>
    </citation>
    <scope>NUCLEOTIDE SEQUENCE</scope>
</reference>
<dbReference type="AlphaFoldDB" id="T0ZG12"/>
<reference evidence="1" key="2">
    <citation type="journal article" date="2014" name="ISME J.">
        <title>Microbial stratification in low pH oxic and suboxic macroscopic growths along an acid mine drainage.</title>
        <authorList>
            <person name="Mendez-Garcia C."/>
            <person name="Mesa V."/>
            <person name="Sprenger R.R."/>
            <person name="Richter M."/>
            <person name="Diez M.S."/>
            <person name="Solano J."/>
            <person name="Bargiela R."/>
            <person name="Golyshina O.V."/>
            <person name="Manteca A."/>
            <person name="Ramos J.L."/>
            <person name="Gallego J.R."/>
            <person name="Llorente I."/>
            <person name="Martins Dos Santos V.A."/>
            <person name="Jensen O.N."/>
            <person name="Pelaez A.I."/>
            <person name="Sanchez J."/>
            <person name="Ferrer M."/>
        </authorList>
    </citation>
    <scope>NUCLEOTIDE SEQUENCE</scope>
</reference>
<protein>
    <submittedName>
        <fullName evidence="1">ATPase</fullName>
    </submittedName>
</protein>